<gene>
    <name evidence="15" type="primary">ND1</name>
</gene>
<keyword evidence="8 14" id="KW-1133">Transmembrane helix</keyword>
<comment type="catalytic activity">
    <reaction evidence="13">
        <text>a ubiquinone + NADH + 5 H(+)(in) = a ubiquinol + NAD(+) + 4 H(+)(out)</text>
        <dbReference type="Rhea" id="RHEA:29091"/>
        <dbReference type="Rhea" id="RHEA-COMP:9565"/>
        <dbReference type="Rhea" id="RHEA-COMP:9566"/>
        <dbReference type="ChEBI" id="CHEBI:15378"/>
        <dbReference type="ChEBI" id="CHEBI:16389"/>
        <dbReference type="ChEBI" id="CHEBI:17976"/>
        <dbReference type="ChEBI" id="CHEBI:57540"/>
        <dbReference type="ChEBI" id="CHEBI:57945"/>
        <dbReference type="EC" id="7.1.1.2"/>
    </reaction>
</comment>
<dbReference type="GO" id="GO:0008137">
    <property type="term" value="F:NADH dehydrogenase (ubiquinone) activity"/>
    <property type="evidence" value="ECO:0007669"/>
    <property type="project" value="UniProtKB-EC"/>
</dbReference>
<dbReference type="InterPro" id="IPR018086">
    <property type="entry name" value="NADH_UbQ_OxRdtase_su1_CS"/>
</dbReference>
<organism evidence="15">
    <name type="scientific">Leptopilina syphax</name>
    <dbReference type="NCBI Taxonomy" id="2755057"/>
    <lineage>
        <taxon>Eukaryota</taxon>
        <taxon>Metazoa</taxon>
        <taxon>Ecdysozoa</taxon>
        <taxon>Arthropoda</taxon>
        <taxon>Hexapoda</taxon>
        <taxon>Insecta</taxon>
        <taxon>Pterygota</taxon>
        <taxon>Neoptera</taxon>
        <taxon>Endopterygota</taxon>
        <taxon>Hymenoptera</taxon>
        <taxon>Apocrita</taxon>
        <taxon>Proctotrupomorpha</taxon>
        <taxon>Cynipoidea</taxon>
        <taxon>Figitidae</taxon>
        <taxon>Eucoilinae</taxon>
        <taxon>Leptopilina</taxon>
    </lineage>
</organism>
<keyword evidence="7" id="KW-0999">Mitochondrion inner membrane</keyword>
<dbReference type="InterPro" id="IPR001694">
    <property type="entry name" value="NADH_UbQ_OxRdtase_su1/FPO"/>
</dbReference>
<dbReference type="PROSITE" id="PS00667">
    <property type="entry name" value="COMPLEX1_ND1_1"/>
    <property type="match status" value="1"/>
</dbReference>
<evidence type="ECO:0000256" key="14">
    <source>
        <dbReference type="SAM" id="Phobius"/>
    </source>
</evidence>
<evidence type="ECO:0000256" key="12">
    <source>
        <dbReference type="RuleBase" id="RU000471"/>
    </source>
</evidence>
<feature type="transmembrane region" description="Helical" evidence="14">
    <location>
        <begin position="219"/>
        <end position="248"/>
    </location>
</feature>
<evidence type="ECO:0000256" key="8">
    <source>
        <dbReference type="ARBA" id="ARBA00022989"/>
    </source>
</evidence>
<proteinExistence type="inferred from homology"/>
<keyword evidence="10 13" id="KW-0496">Mitochondrion</keyword>
<dbReference type="EMBL" id="MT649407">
    <property type="protein sequence ID" value="QLO81941.1"/>
    <property type="molecule type" value="Genomic_DNA"/>
</dbReference>
<dbReference type="AlphaFoldDB" id="A0A7D6JWN0"/>
<reference evidence="15" key="1">
    <citation type="submission" date="2020-06" db="EMBL/GenBank/DDBJ databases">
        <title>the complete mitochondrial genome of Leptopilina syphax.</title>
        <authorList>
            <person name="Zhang Q."/>
            <person name="Zhang X."/>
        </authorList>
    </citation>
    <scope>NUCLEOTIDE SEQUENCE</scope>
</reference>
<dbReference type="PANTHER" id="PTHR11432">
    <property type="entry name" value="NADH DEHYDROGENASE SUBUNIT 1"/>
    <property type="match status" value="1"/>
</dbReference>
<feature type="transmembrane region" description="Helical" evidence="14">
    <location>
        <begin position="6"/>
        <end position="27"/>
    </location>
</feature>
<keyword evidence="6 12" id="KW-0812">Transmembrane</keyword>
<feature type="transmembrane region" description="Helical" evidence="14">
    <location>
        <begin position="72"/>
        <end position="92"/>
    </location>
</feature>
<dbReference type="GO" id="GO:0009060">
    <property type="term" value="P:aerobic respiration"/>
    <property type="evidence" value="ECO:0007669"/>
    <property type="project" value="TreeGrafter"/>
</dbReference>
<accession>A0A7D6JWN0</accession>
<keyword evidence="12" id="KW-0520">NAD</keyword>
<evidence type="ECO:0000256" key="11">
    <source>
        <dbReference type="ARBA" id="ARBA00023136"/>
    </source>
</evidence>
<keyword evidence="11 14" id="KW-0472">Membrane</keyword>
<dbReference type="EC" id="7.1.1.2" evidence="13"/>
<feature type="transmembrane region" description="Helical" evidence="14">
    <location>
        <begin position="176"/>
        <end position="198"/>
    </location>
</feature>
<evidence type="ECO:0000256" key="13">
    <source>
        <dbReference type="RuleBase" id="RU000473"/>
    </source>
</evidence>
<geneLocation type="mitochondrion" evidence="15"/>
<comment type="function">
    <text evidence="1">Core subunit of the mitochondrial membrane respiratory chain NADH dehydrogenase (Complex I) that is believed to belong to the minimal assembly required for catalysis. Complex I functions in the transfer of electrons from NADH to the respiratory chain. The immediate electron acceptor for the enzyme is believed to be ubiquinone.</text>
</comment>
<dbReference type="GO" id="GO:0005743">
    <property type="term" value="C:mitochondrial inner membrane"/>
    <property type="evidence" value="ECO:0007669"/>
    <property type="project" value="UniProtKB-SubCell"/>
</dbReference>
<evidence type="ECO:0000313" key="15">
    <source>
        <dbReference type="EMBL" id="QLO81941.1"/>
    </source>
</evidence>
<evidence type="ECO:0000256" key="10">
    <source>
        <dbReference type="ARBA" id="ARBA00023128"/>
    </source>
</evidence>
<evidence type="ECO:0000256" key="3">
    <source>
        <dbReference type="ARBA" id="ARBA00010535"/>
    </source>
</evidence>
<evidence type="ECO:0000256" key="1">
    <source>
        <dbReference type="ARBA" id="ARBA00003257"/>
    </source>
</evidence>
<evidence type="ECO:0000256" key="7">
    <source>
        <dbReference type="ARBA" id="ARBA00022792"/>
    </source>
</evidence>
<dbReference type="PANTHER" id="PTHR11432:SF3">
    <property type="entry name" value="NADH-UBIQUINONE OXIDOREDUCTASE CHAIN 1"/>
    <property type="match status" value="1"/>
</dbReference>
<evidence type="ECO:0000256" key="6">
    <source>
        <dbReference type="ARBA" id="ARBA00022692"/>
    </source>
</evidence>
<feature type="transmembrane region" description="Helical" evidence="14">
    <location>
        <begin position="144"/>
        <end position="164"/>
    </location>
</feature>
<dbReference type="PROSITE" id="PS00668">
    <property type="entry name" value="COMPLEX1_ND1_2"/>
    <property type="match status" value="1"/>
</dbReference>
<comment type="similarity">
    <text evidence="3 12">Belongs to the complex I subunit 1 family.</text>
</comment>
<feature type="transmembrane region" description="Helical" evidence="14">
    <location>
        <begin position="285"/>
        <end position="310"/>
    </location>
</feature>
<name>A0A7D6JWN0_9HYME</name>
<sequence length="311" mass="36052">MYLLEYLVSSLIIMIMVLIGVAFLTLLERKILGYVQIRKGPNKILFKGILQPISDALKLMSKELFLMKNLNYMIYFLSPCFSFMLMLMLWVIMPNFFNMSISEVSILLFICFLSLGVYMMMLSGWSSNSLYSMLGSIRAISQSISYEVSLILIILSSLFLIESFDMFKMASVQDKIWASIYMWGVMLMFLVSVVAELNRTPFDLAEGESELVSGFNTEYMAGGFVLIFLSEYGMIMLMSYLFMLFYFMVNINSISMGGSVMVMILIILFRGSFPRIRYDKLMMLIWKSFLVVILNYLVFLNFIKWILLILY</sequence>
<feature type="transmembrane region" description="Helical" evidence="14">
    <location>
        <begin position="254"/>
        <end position="273"/>
    </location>
</feature>
<evidence type="ECO:0000256" key="9">
    <source>
        <dbReference type="ARBA" id="ARBA00023075"/>
    </source>
</evidence>
<keyword evidence="9 13" id="KW-0830">Ubiquinone</keyword>
<evidence type="ECO:0000256" key="4">
    <source>
        <dbReference type="ARBA" id="ARBA00021009"/>
    </source>
</evidence>
<evidence type="ECO:0000256" key="2">
    <source>
        <dbReference type="ARBA" id="ARBA00004448"/>
    </source>
</evidence>
<evidence type="ECO:0000256" key="5">
    <source>
        <dbReference type="ARBA" id="ARBA00022448"/>
    </source>
</evidence>
<keyword evidence="5" id="KW-0813">Transport</keyword>
<feature type="transmembrane region" description="Helical" evidence="14">
    <location>
        <begin position="104"/>
        <end position="123"/>
    </location>
</feature>
<dbReference type="GO" id="GO:0003954">
    <property type="term" value="F:NADH dehydrogenase activity"/>
    <property type="evidence" value="ECO:0007669"/>
    <property type="project" value="TreeGrafter"/>
</dbReference>
<dbReference type="Pfam" id="PF00146">
    <property type="entry name" value="NADHdh"/>
    <property type="match status" value="1"/>
</dbReference>
<comment type="subcellular location">
    <subcellularLocation>
        <location evidence="2 12">Mitochondrion inner membrane</location>
        <topology evidence="2 12">Multi-pass membrane protein</topology>
    </subcellularLocation>
</comment>
<protein>
    <recommendedName>
        <fullName evidence="4 13">NADH-ubiquinone oxidoreductase chain 1</fullName>
        <ecNumber evidence="13">7.1.1.2</ecNumber>
    </recommendedName>
</protein>